<dbReference type="HOGENOM" id="CLU_2518735_0_0_1"/>
<organism evidence="3">
    <name type="scientific">Laccaria bicolor (strain S238N-H82 / ATCC MYA-4686)</name>
    <name type="common">Bicoloured deceiver</name>
    <name type="synonym">Laccaria laccata var. bicolor</name>
    <dbReference type="NCBI Taxonomy" id="486041"/>
    <lineage>
        <taxon>Eukaryota</taxon>
        <taxon>Fungi</taxon>
        <taxon>Dikarya</taxon>
        <taxon>Basidiomycota</taxon>
        <taxon>Agaricomycotina</taxon>
        <taxon>Agaricomycetes</taxon>
        <taxon>Agaricomycetidae</taxon>
        <taxon>Agaricales</taxon>
        <taxon>Agaricineae</taxon>
        <taxon>Hydnangiaceae</taxon>
        <taxon>Laccaria</taxon>
    </lineage>
</organism>
<keyword evidence="3" id="KW-1185">Reference proteome</keyword>
<proteinExistence type="predicted"/>
<dbReference type="InterPro" id="IPR008906">
    <property type="entry name" value="HATC_C_dom"/>
</dbReference>
<dbReference type="GeneID" id="6073360"/>
<gene>
    <name evidence="2" type="ORF">LACBIDRAFT_313687</name>
</gene>
<dbReference type="EMBL" id="DS547095">
    <property type="protein sequence ID" value="EDR11839.1"/>
    <property type="molecule type" value="Genomic_DNA"/>
</dbReference>
<dbReference type="Proteomes" id="UP000001194">
    <property type="component" value="Unassembled WGS sequence"/>
</dbReference>
<sequence>MFNASSFCRPSHCLLCVYYLATSTDVERLFSRGRLILSHTRSRLSMESTCALLCLGSWSLAGLVKDSDVEAVAVLDDVTAKIELEKLGDILSRTRRGKL</sequence>
<dbReference type="OrthoDB" id="1715602at2759"/>
<dbReference type="Pfam" id="PF05699">
    <property type="entry name" value="Dimer_Tnp_hAT"/>
    <property type="match status" value="1"/>
</dbReference>
<feature type="domain" description="HAT C-terminal dimerisation" evidence="1">
    <location>
        <begin position="21"/>
        <end position="58"/>
    </location>
</feature>
<evidence type="ECO:0000313" key="2">
    <source>
        <dbReference type="EMBL" id="EDR11839.1"/>
    </source>
</evidence>
<dbReference type="AlphaFoldDB" id="B0D0K7"/>
<reference evidence="2 3" key="1">
    <citation type="journal article" date="2008" name="Nature">
        <title>The genome of Laccaria bicolor provides insights into mycorrhizal symbiosis.</title>
        <authorList>
            <person name="Martin F."/>
            <person name="Aerts A."/>
            <person name="Ahren D."/>
            <person name="Brun A."/>
            <person name="Danchin E.G.J."/>
            <person name="Duchaussoy F."/>
            <person name="Gibon J."/>
            <person name="Kohler A."/>
            <person name="Lindquist E."/>
            <person name="Pereda V."/>
            <person name="Salamov A."/>
            <person name="Shapiro H.J."/>
            <person name="Wuyts J."/>
            <person name="Blaudez D."/>
            <person name="Buee M."/>
            <person name="Brokstein P."/>
            <person name="Canbaeck B."/>
            <person name="Cohen D."/>
            <person name="Courty P.E."/>
            <person name="Coutinho P.M."/>
            <person name="Delaruelle C."/>
            <person name="Detter J.C."/>
            <person name="Deveau A."/>
            <person name="DiFazio S."/>
            <person name="Duplessis S."/>
            <person name="Fraissinet-Tachet L."/>
            <person name="Lucic E."/>
            <person name="Frey-Klett P."/>
            <person name="Fourrey C."/>
            <person name="Feussner I."/>
            <person name="Gay G."/>
            <person name="Grimwood J."/>
            <person name="Hoegger P.J."/>
            <person name="Jain P."/>
            <person name="Kilaru S."/>
            <person name="Labbe J."/>
            <person name="Lin Y.C."/>
            <person name="Legue V."/>
            <person name="Le Tacon F."/>
            <person name="Marmeisse R."/>
            <person name="Melayah D."/>
            <person name="Montanini B."/>
            <person name="Muratet M."/>
            <person name="Nehls U."/>
            <person name="Niculita-Hirzel H."/>
            <person name="Oudot-Le Secq M.P."/>
            <person name="Peter M."/>
            <person name="Quesneville H."/>
            <person name="Rajashekar B."/>
            <person name="Reich M."/>
            <person name="Rouhier N."/>
            <person name="Schmutz J."/>
            <person name="Yin T."/>
            <person name="Chalot M."/>
            <person name="Henrissat B."/>
            <person name="Kuees U."/>
            <person name="Lucas S."/>
            <person name="Van de Peer Y."/>
            <person name="Podila G.K."/>
            <person name="Polle A."/>
            <person name="Pukkila P.J."/>
            <person name="Richardson P.M."/>
            <person name="Rouze P."/>
            <person name="Sanders I.R."/>
            <person name="Stajich J.E."/>
            <person name="Tunlid A."/>
            <person name="Tuskan G."/>
            <person name="Grigoriev I.V."/>
        </authorList>
    </citation>
    <scope>NUCLEOTIDE SEQUENCE [LARGE SCALE GENOMIC DNA]</scope>
    <source>
        <strain evidence="3">S238N-H82 / ATCC MYA-4686</strain>
    </source>
</reference>
<evidence type="ECO:0000313" key="3">
    <source>
        <dbReference type="Proteomes" id="UP000001194"/>
    </source>
</evidence>
<accession>B0D0K7</accession>
<dbReference type="GO" id="GO:0046983">
    <property type="term" value="F:protein dimerization activity"/>
    <property type="evidence" value="ECO:0007669"/>
    <property type="project" value="InterPro"/>
</dbReference>
<evidence type="ECO:0000259" key="1">
    <source>
        <dbReference type="Pfam" id="PF05699"/>
    </source>
</evidence>
<name>B0D0K7_LACBS</name>
<dbReference type="KEGG" id="lbc:LACBIDRAFT_313687"/>
<dbReference type="InParanoid" id="B0D0K7"/>
<protein>
    <submittedName>
        <fullName evidence="2">Predicted protein</fullName>
    </submittedName>
</protein>
<dbReference type="RefSeq" id="XP_001877736.1">
    <property type="nucleotide sequence ID" value="XM_001877701.1"/>
</dbReference>